<dbReference type="EMBL" id="MWDB01000003">
    <property type="protein sequence ID" value="OQB42345.1"/>
    <property type="molecule type" value="Genomic_DNA"/>
</dbReference>
<protein>
    <submittedName>
        <fullName evidence="1">Uncharacterized protein</fullName>
    </submittedName>
</protein>
<proteinExistence type="predicted"/>
<sequence>MANKKNTLDVKVKKINIHDGEKLIVVLNEIDAVEYGLNAFDKVKIIFGKEIIVANLDITKKLVKP</sequence>
<accession>A0A1V5ZPZ1</accession>
<gene>
    <name evidence="1" type="ORF">BWY04_00223</name>
</gene>
<dbReference type="Proteomes" id="UP000485621">
    <property type="component" value="Unassembled WGS sequence"/>
</dbReference>
<dbReference type="AlphaFoldDB" id="A0A1V5ZPZ1"/>
<organism evidence="1">
    <name type="scientific">candidate division CPR1 bacterium ADurb.Bin160</name>
    <dbReference type="NCBI Taxonomy" id="1852826"/>
    <lineage>
        <taxon>Bacteria</taxon>
        <taxon>candidate division CPR1</taxon>
    </lineage>
</organism>
<dbReference type="Gene3D" id="2.40.40.20">
    <property type="match status" value="1"/>
</dbReference>
<name>A0A1V5ZPZ1_9BACT</name>
<reference evidence="1" key="1">
    <citation type="submission" date="2017-02" db="EMBL/GenBank/DDBJ databases">
        <title>Delving into the versatile metabolic prowess of the omnipresent phylum Bacteroidetes.</title>
        <authorList>
            <person name="Nobu M.K."/>
            <person name="Mei R."/>
            <person name="Narihiro T."/>
            <person name="Kuroda K."/>
            <person name="Liu W.-T."/>
        </authorList>
    </citation>
    <scope>NUCLEOTIDE SEQUENCE</scope>
    <source>
        <strain evidence="1">ADurb.Bin160</strain>
    </source>
</reference>
<evidence type="ECO:0000313" key="1">
    <source>
        <dbReference type="EMBL" id="OQB42345.1"/>
    </source>
</evidence>
<comment type="caution">
    <text evidence="1">The sequence shown here is derived from an EMBL/GenBank/DDBJ whole genome shotgun (WGS) entry which is preliminary data.</text>
</comment>